<name>A0ABM7EZ43_9FLAO</name>
<dbReference type="Pfam" id="PF02776">
    <property type="entry name" value="TPP_enzyme_N"/>
    <property type="match status" value="1"/>
</dbReference>
<dbReference type="PIRSF" id="PIRSF004983">
    <property type="entry name" value="MenD"/>
    <property type="match status" value="1"/>
</dbReference>
<dbReference type="InterPro" id="IPR029061">
    <property type="entry name" value="THDP-binding"/>
</dbReference>
<dbReference type="PANTHER" id="PTHR42916:SF1">
    <property type="entry name" value="PROTEIN PHYLLO, CHLOROPLASTIC"/>
    <property type="match status" value="1"/>
</dbReference>
<keyword evidence="5 6" id="KW-0464">Manganese</keyword>
<reference evidence="8 9" key="1">
    <citation type="journal article" date="2015" name="Microbes Environ.">
        <title>An Efficient Strategy Developed for Next-Generation Sequencing of Endosymbiont Genomes Performed Using Crude DNA Isolated from Host Tissues: A Case Study of Blattabacterium cuenoti Inhabiting the Fat Bodies of Cockroaches.</title>
        <authorList>
            <person name="Kinjo Y."/>
            <person name="Saitoh S."/>
            <person name="Tokuda G."/>
        </authorList>
    </citation>
    <scope>NUCLEOTIDE SEQUENCE [LARGE SCALE GENOMIC DNA]</scope>
    <source>
        <strain evidence="8 9">BPAY</strain>
    </source>
</reference>
<dbReference type="CDD" id="cd02009">
    <property type="entry name" value="TPP_SHCHC_synthase"/>
    <property type="match status" value="1"/>
</dbReference>
<dbReference type="Gene3D" id="3.40.50.970">
    <property type="match status" value="2"/>
</dbReference>
<comment type="pathway">
    <text evidence="6">Quinol/quinone metabolism; menaquinone biosynthesis.</text>
</comment>
<keyword evidence="6" id="KW-0474">Menaquinone biosynthesis</keyword>
<keyword evidence="3 6" id="KW-0460">Magnesium</keyword>
<dbReference type="PANTHER" id="PTHR42916">
    <property type="entry name" value="2-SUCCINYL-5-ENOLPYRUVYL-6-HYDROXY-3-CYCLOHEXENE-1-CARBOXYLATE SYNTHASE"/>
    <property type="match status" value="1"/>
</dbReference>
<dbReference type="EC" id="2.2.1.9" evidence="6"/>
<dbReference type="HAMAP" id="MF_01659">
    <property type="entry name" value="MenD"/>
    <property type="match status" value="1"/>
</dbReference>
<comment type="pathway">
    <text evidence="6">Quinol/quinone metabolism; 1,4-dihydroxy-2-naphthoate biosynthesis; 1,4-dihydroxy-2-naphthoate from chorismate: step 2/7.</text>
</comment>
<dbReference type="CDD" id="cd07037">
    <property type="entry name" value="TPP_PYR_MenD"/>
    <property type="match status" value="1"/>
</dbReference>
<evidence type="ECO:0000256" key="2">
    <source>
        <dbReference type="ARBA" id="ARBA00022723"/>
    </source>
</evidence>
<dbReference type="RefSeq" id="WP_096378491.1">
    <property type="nucleotide sequence ID" value="NZ_AP014609.1"/>
</dbReference>
<protein>
    <recommendedName>
        <fullName evidence="6">2-succinyl-5-enolpyruvyl-6-hydroxy-3-cyclohexene-1-carboxylate synthase</fullName>
        <shortName evidence="6">SEPHCHC synthase</shortName>
        <ecNumber evidence="6">2.2.1.9</ecNumber>
    </recommendedName>
    <alternativeName>
        <fullName evidence="6">Menaquinone biosynthesis protein MenD</fullName>
    </alternativeName>
</protein>
<evidence type="ECO:0000259" key="7">
    <source>
        <dbReference type="Pfam" id="PF02776"/>
    </source>
</evidence>
<gene>
    <name evidence="6 8" type="primary">menD</name>
    <name evidence="8" type="ORF">BPAY_583</name>
</gene>
<dbReference type="InterPro" id="IPR004433">
    <property type="entry name" value="MenaQ_synth_MenD"/>
</dbReference>
<keyword evidence="4 6" id="KW-0786">Thiamine pyrophosphate</keyword>
<evidence type="ECO:0000313" key="9">
    <source>
        <dbReference type="Proteomes" id="UP000217805"/>
    </source>
</evidence>
<dbReference type="Gene3D" id="3.40.50.1220">
    <property type="entry name" value="TPP-binding domain"/>
    <property type="match status" value="1"/>
</dbReference>
<feature type="domain" description="Thiamine pyrophosphate enzyme N-terminal TPP-binding" evidence="7">
    <location>
        <begin position="14"/>
        <end position="119"/>
    </location>
</feature>
<keyword evidence="2 6" id="KW-0479">Metal-binding</keyword>
<evidence type="ECO:0000256" key="4">
    <source>
        <dbReference type="ARBA" id="ARBA00023052"/>
    </source>
</evidence>
<dbReference type="EMBL" id="AP014609">
    <property type="protein sequence ID" value="BAR92300.1"/>
    <property type="molecule type" value="Genomic_DNA"/>
</dbReference>
<dbReference type="SUPFAM" id="SSF52518">
    <property type="entry name" value="Thiamin diphosphate-binding fold (THDP-binding)"/>
    <property type="match status" value="2"/>
</dbReference>
<comment type="cofactor">
    <cofactor evidence="6">
        <name>Mg(2+)</name>
        <dbReference type="ChEBI" id="CHEBI:18420"/>
    </cofactor>
    <cofactor evidence="6">
        <name>Mn(2+)</name>
        <dbReference type="ChEBI" id="CHEBI:29035"/>
    </cofactor>
</comment>
<evidence type="ECO:0000256" key="3">
    <source>
        <dbReference type="ARBA" id="ARBA00022842"/>
    </source>
</evidence>
<comment type="cofactor">
    <cofactor evidence="6">
        <name>thiamine diphosphate</name>
        <dbReference type="ChEBI" id="CHEBI:58937"/>
    </cofactor>
    <text evidence="6">Binds 1 thiamine pyrophosphate per subunit.</text>
</comment>
<comment type="function">
    <text evidence="6">Catalyzes the thiamine diphosphate-dependent decarboxylation of 2-oxoglutarate and the subsequent addition of the resulting succinic semialdehyde-thiamine pyrophosphate anion to isochorismate to yield 2-succinyl-5-enolpyruvyl-6-hydroxy-3-cyclohexene-1-carboxylate (SEPHCHC).</text>
</comment>
<comment type="subunit">
    <text evidence="6">Homodimer.</text>
</comment>
<sequence>MYSSKKIVQSLGIILKAKSIFNIIISPGSRNAPIIIHFTQHKDFKTYSIVDERCAGFFALGIAQQIRKPVVISCTSGSAVVNYYPAITESFYQSIPLILVTADRPKEIIDIFEGQSIHQENIFQEHVVTSVQLTEDESESGIWYNDLLMNESINKCISKSKPIHINIPFSEPLYDTTNHLQVKPKIIKTIPVKNYVETYDYKKEQYIWKKYEKKMILLGLYYTGKNTEKILRKLSFDPSIVIFTETTSHVYGQNFFSSIDQLIFNMNPREWINFKPHILLTIGINIISKRIKFLLRKYPPIYHWHIGEHYENYPDTYYKLTTYWPINPEFFLKIFHNFSNIFIPSSNYRKKWEKLKKEKIKKHKSFFKKEKSFSDLNVLFSVFKAIPNHTILQLGNSMIIRYYQLFDEKKYSIKSYCNRGTSGIDGCVSTAIGSATIRKETVTLIVGDISFFYDSNALWNNYIPKNFRIILINNGGGNIFRFISEKNLPERIFHFFETKHVFSAKKICEMYHWKYEEASDTDTLKNSLSCFWKKTNQPCLLEINTKKSNNDKILKKYLSYLS</sequence>
<evidence type="ECO:0000313" key="8">
    <source>
        <dbReference type="EMBL" id="BAR92300.1"/>
    </source>
</evidence>
<comment type="catalytic activity">
    <reaction evidence="6">
        <text>isochorismate + 2-oxoglutarate + H(+) = 5-enolpyruvoyl-6-hydroxy-2-succinyl-cyclohex-3-ene-1-carboxylate + CO2</text>
        <dbReference type="Rhea" id="RHEA:25593"/>
        <dbReference type="ChEBI" id="CHEBI:15378"/>
        <dbReference type="ChEBI" id="CHEBI:16526"/>
        <dbReference type="ChEBI" id="CHEBI:16810"/>
        <dbReference type="ChEBI" id="CHEBI:29780"/>
        <dbReference type="ChEBI" id="CHEBI:58818"/>
        <dbReference type="EC" id="2.2.1.9"/>
    </reaction>
</comment>
<keyword evidence="9" id="KW-1185">Reference proteome</keyword>
<comment type="similarity">
    <text evidence="6">Belongs to the TPP enzyme family. MenD subfamily.</text>
</comment>
<evidence type="ECO:0000256" key="6">
    <source>
        <dbReference type="HAMAP-Rule" id="MF_01659"/>
    </source>
</evidence>
<accession>A0ABM7EZ43</accession>
<dbReference type="InterPro" id="IPR012001">
    <property type="entry name" value="Thiamin_PyroP_enz_TPP-bd_dom"/>
</dbReference>
<proteinExistence type="inferred from homology"/>
<dbReference type="NCBIfam" id="TIGR00173">
    <property type="entry name" value="menD"/>
    <property type="match status" value="1"/>
</dbReference>
<evidence type="ECO:0000256" key="1">
    <source>
        <dbReference type="ARBA" id="ARBA00022679"/>
    </source>
</evidence>
<keyword evidence="1 6" id="KW-0808">Transferase</keyword>
<organism evidence="8 9">
    <name type="scientific">Blattabacterium cuenoti BPAY</name>
    <dbReference type="NCBI Taxonomy" id="1457031"/>
    <lineage>
        <taxon>Bacteria</taxon>
        <taxon>Pseudomonadati</taxon>
        <taxon>Bacteroidota</taxon>
        <taxon>Flavobacteriia</taxon>
        <taxon>Flavobacteriales</taxon>
        <taxon>Blattabacteriaceae</taxon>
        <taxon>Blattabacterium</taxon>
    </lineage>
</organism>
<evidence type="ECO:0000256" key="5">
    <source>
        <dbReference type="ARBA" id="ARBA00023211"/>
    </source>
</evidence>
<dbReference type="Proteomes" id="UP000217805">
    <property type="component" value="Chromosome"/>
</dbReference>